<dbReference type="EMBL" id="JACJIA010000002">
    <property type="protein sequence ID" value="MBA8950463.1"/>
    <property type="molecule type" value="Genomic_DNA"/>
</dbReference>
<dbReference type="AlphaFoldDB" id="A0A7W3LLP7"/>
<name>A0A7W3LLP7_ACTNM</name>
<organism evidence="1 2">
    <name type="scientific">Actinomadura namibiensis</name>
    <dbReference type="NCBI Taxonomy" id="182080"/>
    <lineage>
        <taxon>Bacteria</taxon>
        <taxon>Bacillati</taxon>
        <taxon>Actinomycetota</taxon>
        <taxon>Actinomycetes</taxon>
        <taxon>Streptosporangiales</taxon>
        <taxon>Thermomonosporaceae</taxon>
        <taxon>Actinomadura</taxon>
    </lineage>
</organism>
<keyword evidence="2" id="KW-1185">Reference proteome</keyword>
<proteinExistence type="predicted"/>
<sequence length="493" mass="53561">MTSTDTTLDALVHDLDRGRSVDMWVLVHQLVDAAGDPKAGEAALRALSSARPGAWTRIDDEVRSHSAYRGTGKRWRAVVAAARHGEDPLAVLLAACSHDGREREAALSAPAMRLPSLLPVLMIRATDWAAPVRRKARAVLEQVAPDPGRAAAMALHLRERWRGQDVMDALLGELHDAPEATLHRLRADGDRRVRRLAYRIWLDGRAGLEEAVAAAMTEPDTVCRRLAVADAVARAVRDARTDLLEHLLTSRSAPTRADALTGLVTLGRPERGRAFLADRSAAVRAVAQWAVRRAGGDPAEEYRAALDAGGPRTAALIAGLAECGGRDDARRMPPFLGHERVRVRAEAVRAVRLLGGPVEQAAELIADPSPRVVREVERALGPSSAVPSPELLWSLLDDGERPYHVRLAAAGRLTRRDTATRVEAVLRLLMSGDAVLWKRGADEWDRLARDSTAFYGAVTPPARERLAALITAAGPVLGPRRADWLRLWLGLPR</sequence>
<gene>
    <name evidence="1" type="ORF">HNR61_002076</name>
</gene>
<dbReference type="SUPFAM" id="SSF48371">
    <property type="entry name" value="ARM repeat"/>
    <property type="match status" value="2"/>
</dbReference>
<dbReference type="InterPro" id="IPR011989">
    <property type="entry name" value="ARM-like"/>
</dbReference>
<accession>A0A7W3LLP7</accession>
<dbReference type="Gene3D" id="1.25.10.10">
    <property type="entry name" value="Leucine-rich Repeat Variant"/>
    <property type="match status" value="1"/>
</dbReference>
<evidence type="ECO:0000313" key="2">
    <source>
        <dbReference type="Proteomes" id="UP000572680"/>
    </source>
</evidence>
<dbReference type="RefSeq" id="WP_182842880.1">
    <property type="nucleotide sequence ID" value="NZ_BAAALP010000002.1"/>
</dbReference>
<reference evidence="1 2" key="1">
    <citation type="submission" date="2020-08" db="EMBL/GenBank/DDBJ databases">
        <title>Genomic Encyclopedia of Type Strains, Phase IV (KMG-IV): sequencing the most valuable type-strain genomes for metagenomic binning, comparative biology and taxonomic classification.</title>
        <authorList>
            <person name="Goeker M."/>
        </authorList>
    </citation>
    <scope>NUCLEOTIDE SEQUENCE [LARGE SCALE GENOMIC DNA]</scope>
    <source>
        <strain evidence="1 2">DSM 44197</strain>
    </source>
</reference>
<protein>
    <submittedName>
        <fullName evidence="1">Uncharacterized protein</fullName>
    </submittedName>
</protein>
<dbReference type="InterPro" id="IPR016024">
    <property type="entry name" value="ARM-type_fold"/>
</dbReference>
<comment type="caution">
    <text evidence="1">The sequence shown here is derived from an EMBL/GenBank/DDBJ whole genome shotgun (WGS) entry which is preliminary data.</text>
</comment>
<dbReference type="Proteomes" id="UP000572680">
    <property type="component" value="Unassembled WGS sequence"/>
</dbReference>
<evidence type="ECO:0000313" key="1">
    <source>
        <dbReference type="EMBL" id="MBA8950463.1"/>
    </source>
</evidence>